<proteinExistence type="predicted"/>
<gene>
    <name evidence="5" type="ORF">MCOR_57636</name>
</gene>
<dbReference type="InterPro" id="IPR008983">
    <property type="entry name" value="Tumour_necrosis_fac-like_dom"/>
</dbReference>
<evidence type="ECO:0000256" key="1">
    <source>
        <dbReference type="ARBA" id="ARBA00004613"/>
    </source>
</evidence>
<dbReference type="SMART" id="SM00110">
    <property type="entry name" value="C1Q"/>
    <property type="match status" value="1"/>
</dbReference>
<dbReference type="Gene3D" id="2.60.120.40">
    <property type="match status" value="1"/>
</dbReference>
<evidence type="ECO:0000313" key="5">
    <source>
        <dbReference type="EMBL" id="CAC5425852.1"/>
    </source>
</evidence>
<dbReference type="EMBL" id="CACVKT020010330">
    <property type="protein sequence ID" value="CAC5425852.1"/>
    <property type="molecule type" value="Genomic_DNA"/>
</dbReference>
<comment type="subcellular location">
    <subcellularLocation>
        <location evidence="1">Secreted</location>
    </subcellularLocation>
</comment>
<keyword evidence="6" id="KW-1185">Reference proteome</keyword>
<dbReference type="SUPFAM" id="SSF49842">
    <property type="entry name" value="TNF-like"/>
    <property type="match status" value="1"/>
</dbReference>
<reference evidence="5 6" key="1">
    <citation type="submission" date="2020-06" db="EMBL/GenBank/DDBJ databases">
        <authorList>
            <person name="Li R."/>
            <person name="Bekaert M."/>
        </authorList>
    </citation>
    <scope>NUCLEOTIDE SEQUENCE [LARGE SCALE GENOMIC DNA]</scope>
    <source>
        <strain evidence="6">wild</strain>
    </source>
</reference>
<sequence length="179" mass="19698">MYSISVLTLVLCGEMIMGSCDVKLEGSLLKDLVKMLIKKDSDKVCALFNRKTIPAFSAALNKSLSLSTNEIIKFDIVFINNLNGYNPSTGIFTAPIAGVYQFSSIVMKDRGKPLVVSLWHNNTRVSSVSMKVSDHTTGTLSVILDLQKGDQIAVKSYYNYTVYSNAMNYNTFSGNLIAQ</sequence>
<dbReference type="InterPro" id="IPR050822">
    <property type="entry name" value="Cerebellin_Synaptic_Org"/>
</dbReference>
<dbReference type="GO" id="GO:0005576">
    <property type="term" value="C:extracellular region"/>
    <property type="evidence" value="ECO:0007669"/>
    <property type="project" value="UniProtKB-SubCell"/>
</dbReference>
<dbReference type="Pfam" id="PF00386">
    <property type="entry name" value="C1q"/>
    <property type="match status" value="1"/>
</dbReference>
<accession>A0A6J8F169</accession>
<protein>
    <submittedName>
        <fullName evidence="5">C1QL</fullName>
    </submittedName>
</protein>
<keyword evidence="3" id="KW-0732">Signal</keyword>
<dbReference type="Proteomes" id="UP000507470">
    <property type="component" value="Unassembled WGS sequence"/>
</dbReference>
<name>A0A6J8F169_MYTCO</name>
<dbReference type="OrthoDB" id="10070467at2759"/>
<dbReference type="PRINTS" id="PR00007">
    <property type="entry name" value="COMPLEMNTC1Q"/>
</dbReference>
<dbReference type="PANTHER" id="PTHR22923">
    <property type="entry name" value="CEREBELLIN-RELATED"/>
    <property type="match status" value="1"/>
</dbReference>
<dbReference type="InterPro" id="IPR001073">
    <property type="entry name" value="C1q_dom"/>
</dbReference>
<organism evidence="5 6">
    <name type="scientific">Mytilus coruscus</name>
    <name type="common">Sea mussel</name>
    <dbReference type="NCBI Taxonomy" id="42192"/>
    <lineage>
        <taxon>Eukaryota</taxon>
        <taxon>Metazoa</taxon>
        <taxon>Spiralia</taxon>
        <taxon>Lophotrochozoa</taxon>
        <taxon>Mollusca</taxon>
        <taxon>Bivalvia</taxon>
        <taxon>Autobranchia</taxon>
        <taxon>Pteriomorphia</taxon>
        <taxon>Mytilida</taxon>
        <taxon>Mytiloidea</taxon>
        <taxon>Mytilidae</taxon>
        <taxon>Mytilinae</taxon>
        <taxon>Mytilus</taxon>
    </lineage>
</organism>
<evidence type="ECO:0000256" key="2">
    <source>
        <dbReference type="ARBA" id="ARBA00022525"/>
    </source>
</evidence>
<keyword evidence="2" id="KW-0964">Secreted</keyword>
<dbReference type="AlphaFoldDB" id="A0A6J8F169"/>
<feature type="domain" description="C1q" evidence="4">
    <location>
        <begin position="49"/>
        <end position="179"/>
    </location>
</feature>
<evidence type="ECO:0000259" key="4">
    <source>
        <dbReference type="PROSITE" id="PS50871"/>
    </source>
</evidence>
<evidence type="ECO:0000256" key="3">
    <source>
        <dbReference type="ARBA" id="ARBA00022729"/>
    </source>
</evidence>
<evidence type="ECO:0000313" key="6">
    <source>
        <dbReference type="Proteomes" id="UP000507470"/>
    </source>
</evidence>
<dbReference type="PANTHER" id="PTHR22923:SF116">
    <property type="entry name" value="C1Q DOMAIN-CONTAINING PROTEIN"/>
    <property type="match status" value="1"/>
</dbReference>
<dbReference type="PROSITE" id="PS50871">
    <property type="entry name" value="C1Q"/>
    <property type="match status" value="1"/>
</dbReference>